<evidence type="ECO:0000256" key="1">
    <source>
        <dbReference type="ARBA" id="ARBA00023125"/>
    </source>
</evidence>
<dbReference type="Proteomes" id="UP001550853">
    <property type="component" value="Unassembled WGS sequence"/>
</dbReference>
<proteinExistence type="predicted"/>
<keyword evidence="5" id="KW-1185">Reference proteome</keyword>
<evidence type="ECO:0000313" key="5">
    <source>
        <dbReference type="Proteomes" id="UP001550853"/>
    </source>
</evidence>
<evidence type="ECO:0000259" key="3">
    <source>
        <dbReference type="PROSITE" id="PS50977"/>
    </source>
</evidence>
<dbReference type="PROSITE" id="PS50977">
    <property type="entry name" value="HTH_TETR_2"/>
    <property type="match status" value="1"/>
</dbReference>
<dbReference type="InterPro" id="IPR050109">
    <property type="entry name" value="HTH-type_TetR-like_transc_reg"/>
</dbReference>
<keyword evidence="1 2" id="KW-0238">DNA-binding</keyword>
<dbReference type="InterPro" id="IPR001647">
    <property type="entry name" value="HTH_TetR"/>
</dbReference>
<dbReference type="Gene3D" id="1.10.357.10">
    <property type="entry name" value="Tetracycline Repressor, domain 2"/>
    <property type="match status" value="1"/>
</dbReference>
<accession>A0ABV2YSM7</accession>
<gene>
    <name evidence="4" type="ORF">AB0E61_01445</name>
</gene>
<dbReference type="Gene3D" id="1.10.10.60">
    <property type="entry name" value="Homeodomain-like"/>
    <property type="match status" value="1"/>
</dbReference>
<dbReference type="EMBL" id="JBEZVI010000001">
    <property type="protein sequence ID" value="MEU3708749.1"/>
    <property type="molecule type" value="Genomic_DNA"/>
</dbReference>
<organism evidence="4 5">
    <name type="scientific">Streptomyces catenulae</name>
    <dbReference type="NCBI Taxonomy" id="66875"/>
    <lineage>
        <taxon>Bacteria</taxon>
        <taxon>Bacillati</taxon>
        <taxon>Actinomycetota</taxon>
        <taxon>Actinomycetes</taxon>
        <taxon>Kitasatosporales</taxon>
        <taxon>Streptomycetaceae</taxon>
        <taxon>Streptomyces</taxon>
    </lineage>
</organism>
<dbReference type="PANTHER" id="PTHR30055:SF235">
    <property type="entry name" value="TRANSCRIPTIONAL REGULATORY PROTEIN"/>
    <property type="match status" value="1"/>
</dbReference>
<dbReference type="PRINTS" id="PR00455">
    <property type="entry name" value="HTHTETR"/>
</dbReference>
<evidence type="ECO:0000313" key="4">
    <source>
        <dbReference type="EMBL" id="MEU3708749.1"/>
    </source>
</evidence>
<dbReference type="PANTHER" id="PTHR30055">
    <property type="entry name" value="HTH-TYPE TRANSCRIPTIONAL REGULATOR RUTR"/>
    <property type="match status" value="1"/>
</dbReference>
<name>A0ABV2YSM7_9ACTN</name>
<comment type="caution">
    <text evidence="4">The sequence shown here is derived from an EMBL/GenBank/DDBJ whole genome shotgun (WGS) entry which is preliminary data.</text>
</comment>
<dbReference type="InterPro" id="IPR009057">
    <property type="entry name" value="Homeodomain-like_sf"/>
</dbReference>
<dbReference type="InterPro" id="IPR036271">
    <property type="entry name" value="Tet_transcr_reg_TetR-rel_C_sf"/>
</dbReference>
<sequence>MTGTQEARRRDSARSREALLHAASELFSERGFDRTTTRDIGRRAGVDPALIARYFGGKTQLYLAAVEAERGDAPVSDLLAPDRLQQVLEGAARRGFVPILQVGVQPLSDPAADEAARAALHDRLVEPLHRRFAAEGREQPRLRAEIVVAAVIGIVLGRRSGAFEELGEVASDELAALLRETLGGGG</sequence>
<evidence type="ECO:0000256" key="2">
    <source>
        <dbReference type="PROSITE-ProRule" id="PRU00335"/>
    </source>
</evidence>
<dbReference type="Pfam" id="PF17920">
    <property type="entry name" value="TetR_C_16"/>
    <property type="match status" value="1"/>
</dbReference>
<dbReference type="SUPFAM" id="SSF46689">
    <property type="entry name" value="Homeodomain-like"/>
    <property type="match status" value="1"/>
</dbReference>
<reference evidence="4 5" key="1">
    <citation type="submission" date="2024-06" db="EMBL/GenBank/DDBJ databases">
        <title>The Natural Products Discovery Center: Release of the First 8490 Sequenced Strains for Exploring Actinobacteria Biosynthetic Diversity.</title>
        <authorList>
            <person name="Kalkreuter E."/>
            <person name="Kautsar S.A."/>
            <person name="Yang D."/>
            <person name="Bader C.D."/>
            <person name="Teijaro C.N."/>
            <person name="Fluegel L."/>
            <person name="Davis C.M."/>
            <person name="Simpson J.R."/>
            <person name="Lauterbach L."/>
            <person name="Steele A.D."/>
            <person name="Gui C."/>
            <person name="Meng S."/>
            <person name="Li G."/>
            <person name="Viehrig K."/>
            <person name="Ye F."/>
            <person name="Su P."/>
            <person name="Kiefer A.F."/>
            <person name="Nichols A."/>
            <person name="Cepeda A.J."/>
            <person name="Yan W."/>
            <person name="Fan B."/>
            <person name="Jiang Y."/>
            <person name="Adhikari A."/>
            <person name="Zheng C.-J."/>
            <person name="Schuster L."/>
            <person name="Cowan T.M."/>
            <person name="Smanski M.J."/>
            <person name="Chevrette M.G."/>
            <person name="De Carvalho L.P.S."/>
            <person name="Shen B."/>
        </authorList>
    </citation>
    <scope>NUCLEOTIDE SEQUENCE [LARGE SCALE GENOMIC DNA]</scope>
    <source>
        <strain evidence="4 5">NPDC033039</strain>
    </source>
</reference>
<protein>
    <submittedName>
        <fullName evidence="4">TetR family transcriptional regulator</fullName>
    </submittedName>
</protein>
<feature type="DNA-binding region" description="H-T-H motif" evidence="2">
    <location>
        <begin position="36"/>
        <end position="55"/>
    </location>
</feature>
<dbReference type="RefSeq" id="WP_030279422.1">
    <property type="nucleotide sequence ID" value="NZ_JBEZVI010000001.1"/>
</dbReference>
<dbReference type="Pfam" id="PF00440">
    <property type="entry name" value="TetR_N"/>
    <property type="match status" value="1"/>
</dbReference>
<dbReference type="SUPFAM" id="SSF48498">
    <property type="entry name" value="Tetracyclin repressor-like, C-terminal domain"/>
    <property type="match status" value="1"/>
</dbReference>
<dbReference type="InterPro" id="IPR041678">
    <property type="entry name" value="TetR_C_16"/>
</dbReference>
<feature type="domain" description="HTH tetR-type" evidence="3">
    <location>
        <begin position="13"/>
        <end position="73"/>
    </location>
</feature>